<dbReference type="InterPro" id="IPR035983">
    <property type="entry name" value="Hect_E3_ubiquitin_ligase"/>
</dbReference>
<evidence type="ECO:0000256" key="4">
    <source>
        <dbReference type="ARBA" id="ARBA00022679"/>
    </source>
</evidence>
<dbReference type="Gene3D" id="3.10.20.90">
    <property type="entry name" value="Phosphatidylinositol 3-kinase Catalytic Subunit, Chain A, domain 1"/>
    <property type="match status" value="1"/>
</dbReference>
<gene>
    <name evidence="9" type="ORF">L195_g006702</name>
</gene>
<protein>
    <recommendedName>
        <fullName evidence="3">HECT-type E3 ubiquitin transferase</fullName>
        <ecNumber evidence="3">2.3.2.26</ecNumber>
    </recommendedName>
</protein>
<dbReference type="STRING" id="57577.A0A2K3P4F2"/>
<dbReference type="Proteomes" id="UP000236291">
    <property type="component" value="Unassembled WGS sequence"/>
</dbReference>
<dbReference type="SUPFAM" id="SSF54236">
    <property type="entry name" value="Ubiquitin-like"/>
    <property type="match status" value="1"/>
</dbReference>
<reference evidence="9 10" key="1">
    <citation type="journal article" date="2014" name="Am. J. Bot.">
        <title>Genome assembly and annotation for red clover (Trifolium pratense; Fabaceae).</title>
        <authorList>
            <person name="Istvanek J."/>
            <person name="Jaros M."/>
            <person name="Krenek A."/>
            <person name="Repkova J."/>
        </authorList>
    </citation>
    <scope>NUCLEOTIDE SEQUENCE [LARGE SCALE GENOMIC DNA]</scope>
    <source>
        <strain evidence="10">cv. Tatra</strain>
        <tissue evidence="9">Young leaves</tissue>
    </source>
</reference>
<proteinExistence type="predicted"/>
<evidence type="ECO:0000256" key="5">
    <source>
        <dbReference type="ARBA" id="ARBA00022786"/>
    </source>
</evidence>
<dbReference type="PROSITE" id="PS50237">
    <property type="entry name" value="HECT"/>
    <property type="match status" value="1"/>
</dbReference>
<dbReference type="Gene3D" id="3.30.2410.10">
    <property type="entry name" value="Hect, E3 ligase catalytic domain"/>
    <property type="match status" value="1"/>
</dbReference>
<dbReference type="Pfam" id="PF00632">
    <property type="entry name" value="HECT"/>
    <property type="match status" value="1"/>
</dbReference>
<dbReference type="PANTHER" id="PTHR11254:SF424">
    <property type="entry name" value="E3 UBIQUITIN-PROTEIN LIGASE UPL5"/>
    <property type="match status" value="1"/>
</dbReference>
<dbReference type="InterPro" id="IPR050409">
    <property type="entry name" value="E3_ubiq-protein_ligase"/>
</dbReference>
<dbReference type="InterPro" id="IPR000626">
    <property type="entry name" value="Ubiquitin-like_dom"/>
</dbReference>
<organism evidence="9 10">
    <name type="scientific">Trifolium pratense</name>
    <name type="common">Red clover</name>
    <dbReference type="NCBI Taxonomy" id="57577"/>
    <lineage>
        <taxon>Eukaryota</taxon>
        <taxon>Viridiplantae</taxon>
        <taxon>Streptophyta</taxon>
        <taxon>Embryophyta</taxon>
        <taxon>Tracheophyta</taxon>
        <taxon>Spermatophyta</taxon>
        <taxon>Magnoliopsida</taxon>
        <taxon>eudicotyledons</taxon>
        <taxon>Gunneridae</taxon>
        <taxon>Pentapetalae</taxon>
        <taxon>rosids</taxon>
        <taxon>fabids</taxon>
        <taxon>Fabales</taxon>
        <taxon>Fabaceae</taxon>
        <taxon>Papilionoideae</taxon>
        <taxon>50 kb inversion clade</taxon>
        <taxon>NPAAA clade</taxon>
        <taxon>Hologalegina</taxon>
        <taxon>IRL clade</taxon>
        <taxon>Trifolieae</taxon>
        <taxon>Trifolium</taxon>
    </lineage>
</organism>
<dbReference type="AlphaFoldDB" id="A0A2K3P4F2"/>
<dbReference type="SMART" id="SM00119">
    <property type="entry name" value="HECTc"/>
    <property type="match status" value="1"/>
</dbReference>
<evidence type="ECO:0000256" key="2">
    <source>
        <dbReference type="ARBA" id="ARBA00004906"/>
    </source>
</evidence>
<comment type="caution">
    <text evidence="9">The sequence shown here is derived from an EMBL/GenBank/DDBJ whole genome shotgun (WGS) entry which is preliminary data.</text>
</comment>
<dbReference type="SUPFAM" id="SSF56204">
    <property type="entry name" value="Hect, E3 ligase catalytic domain"/>
    <property type="match status" value="1"/>
</dbReference>
<dbReference type="PANTHER" id="PTHR11254">
    <property type="entry name" value="HECT DOMAIN UBIQUITIN-PROTEIN LIGASE"/>
    <property type="match status" value="1"/>
</dbReference>
<evidence type="ECO:0000256" key="3">
    <source>
        <dbReference type="ARBA" id="ARBA00012485"/>
    </source>
</evidence>
<evidence type="ECO:0000256" key="1">
    <source>
        <dbReference type="ARBA" id="ARBA00000885"/>
    </source>
</evidence>
<reference evidence="9 10" key="2">
    <citation type="journal article" date="2017" name="Front. Plant Sci.">
        <title>Gene Classification and Mining of Molecular Markers Useful in Red Clover (Trifolium pratense) Breeding.</title>
        <authorList>
            <person name="Istvanek J."/>
            <person name="Dluhosova J."/>
            <person name="Dluhos P."/>
            <person name="Patkova L."/>
            <person name="Nedelnik J."/>
            <person name="Repkova J."/>
        </authorList>
    </citation>
    <scope>NUCLEOTIDE SEQUENCE [LARGE SCALE GENOMIC DNA]</scope>
    <source>
        <strain evidence="10">cv. Tatra</strain>
        <tissue evidence="9">Young leaves</tissue>
    </source>
</reference>
<comment type="pathway">
    <text evidence="2">Protein modification; protein ubiquitination.</text>
</comment>
<dbReference type="GO" id="GO:0006511">
    <property type="term" value="P:ubiquitin-dependent protein catabolic process"/>
    <property type="evidence" value="ECO:0007669"/>
    <property type="project" value="TreeGrafter"/>
</dbReference>
<accession>A0A2K3P4F2</accession>
<dbReference type="Pfam" id="PF00240">
    <property type="entry name" value="ubiquitin"/>
    <property type="match status" value="1"/>
</dbReference>
<dbReference type="GO" id="GO:0005737">
    <property type="term" value="C:cytoplasm"/>
    <property type="evidence" value="ECO:0007669"/>
    <property type="project" value="TreeGrafter"/>
</dbReference>
<name>A0A2K3P4F2_TRIPR</name>
<feature type="domain" description="Ubiquitin-like" evidence="7">
    <location>
        <begin position="12"/>
        <end position="86"/>
    </location>
</feature>
<dbReference type="PROSITE" id="PS50053">
    <property type="entry name" value="UBIQUITIN_2"/>
    <property type="match status" value="1"/>
</dbReference>
<dbReference type="FunFam" id="3.30.2410.10:FF:000020">
    <property type="entry name" value="E3 ubiquitin-protein ligase UPL5"/>
    <property type="match status" value="1"/>
</dbReference>
<dbReference type="GO" id="GO:0061630">
    <property type="term" value="F:ubiquitin protein ligase activity"/>
    <property type="evidence" value="ECO:0007669"/>
    <property type="project" value="UniProtKB-EC"/>
</dbReference>
<dbReference type="InterPro" id="IPR000569">
    <property type="entry name" value="HECT_dom"/>
</dbReference>
<dbReference type="SMART" id="SM00213">
    <property type="entry name" value="UBQ"/>
    <property type="match status" value="1"/>
</dbReference>
<evidence type="ECO:0000259" key="8">
    <source>
        <dbReference type="PROSITE" id="PS50237"/>
    </source>
</evidence>
<evidence type="ECO:0000313" key="9">
    <source>
        <dbReference type="EMBL" id="PNY10133.1"/>
    </source>
</evidence>
<dbReference type="InterPro" id="IPR029071">
    <property type="entry name" value="Ubiquitin-like_domsf"/>
</dbReference>
<dbReference type="EMBL" id="ASHM01003610">
    <property type="protein sequence ID" value="PNY10133.1"/>
    <property type="molecule type" value="Genomic_DNA"/>
</dbReference>
<dbReference type="Gene3D" id="3.90.1750.10">
    <property type="entry name" value="Hect, E3 ligase catalytic domains"/>
    <property type="match status" value="1"/>
</dbReference>
<sequence length="804" mass="92523">MKENTKTTSSRFQFFVRWNSNSLVIHASRKDTVELLLKKLSSKTKIPIKELRLIYKGKQLQVEQNLGECGIENDETLQLLGYLRSTQCPQLWGATEFIASLILKLCRELYMSPNASNKSVADLLIKEFVQICLDLKCKEVQVFYLEALLQFCELLREVGCKCDDLLYVFCRNGFATLLANVGGVTAFRNYSKWRVLFHGIFFCVCETLEVLLSYLDLSMSYPTSEGLSCSVVWAFVKFSTPLRNGIAEKQPAFGEYENGICYEEDPSIAGVVDQFRNVFIQLLTKMDECFQVMENCLVNKEQREGGGDVIHNGQSHYLLILKELYHISKLYSGAEVMFWGVLLRRKSVLSQLIVRFADKKDNHRWVLENMCVTDFESRRHLAMTLFPDLRHELLGYEMLIGRSDVLAESFEYISRAKPTSLEGGLFMAFKNEVATGPGVLREWFVLFDPKRPRQQIRQSRIDQSPKQCMFPLTSVLPARKGHTPPSRPPTSSLLVLLDLPPLPGFCWNHFQSVGPRFEVCFRASKVHPLHLKYFSFSGRMIALALKSKVQVGIYFDRVFFKQLAGNYITLEDIRDADPIMYRSCKQILEMNADYIDSDELGLTFSIEVEELGHRKVIELCPGGESLVVGSKNREKYVDLLIQNRFVTSISRQVSHFAAGFADIISGSRLEFFRYLELEDLDWMLHGSENAISVEDWKAHTKYNGYKENDRRITWFWEIVGRMSAEQKKVLLFFWTSVKHLPVEGFRGLGSRLFICKSSKSDNHLPSSHTCFYELCFPKYSSRAIMQDRLRIITQEHMSCSFGTL</sequence>
<comment type="catalytic activity">
    <reaction evidence="1">
        <text>S-ubiquitinyl-[E2 ubiquitin-conjugating enzyme]-L-cysteine + [acceptor protein]-L-lysine = [E2 ubiquitin-conjugating enzyme]-L-cysteine + N(6)-ubiquitinyl-[acceptor protein]-L-lysine.</text>
        <dbReference type="EC" id="2.3.2.26"/>
    </reaction>
</comment>
<evidence type="ECO:0000259" key="7">
    <source>
        <dbReference type="PROSITE" id="PS50053"/>
    </source>
</evidence>
<feature type="domain" description="HECT" evidence="8">
    <location>
        <begin position="530"/>
        <end position="804"/>
    </location>
</feature>
<dbReference type="GO" id="GO:0000209">
    <property type="term" value="P:protein polyubiquitination"/>
    <property type="evidence" value="ECO:0007669"/>
    <property type="project" value="TreeGrafter"/>
</dbReference>
<keyword evidence="4" id="KW-0808">Transferase</keyword>
<evidence type="ECO:0000256" key="6">
    <source>
        <dbReference type="PROSITE-ProRule" id="PRU00104"/>
    </source>
</evidence>
<feature type="active site" description="Glycyl thioester intermediate" evidence="6">
    <location>
        <position position="770"/>
    </location>
</feature>
<evidence type="ECO:0000313" key="10">
    <source>
        <dbReference type="Proteomes" id="UP000236291"/>
    </source>
</evidence>
<dbReference type="EC" id="2.3.2.26" evidence="3"/>
<keyword evidence="5 6" id="KW-0833">Ubl conjugation pathway</keyword>